<dbReference type="PANTHER" id="PTHR43725:SF53">
    <property type="entry name" value="UDP-ARABINOSE 4-EPIMERASE 1"/>
    <property type="match status" value="1"/>
</dbReference>
<dbReference type="Gene3D" id="3.40.50.720">
    <property type="entry name" value="NAD(P)-binding Rossmann-like Domain"/>
    <property type="match status" value="1"/>
</dbReference>
<dbReference type="EC" id="5.1.3.2" evidence="5 10"/>
<evidence type="ECO:0000313" key="13">
    <source>
        <dbReference type="Proteomes" id="UP001207930"/>
    </source>
</evidence>
<evidence type="ECO:0000256" key="2">
    <source>
        <dbReference type="ARBA" id="ARBA00001911"/>
    </source>
</evidence>
<dbReference type="NCBIfam" id="TIGR01179">
    <property type="entry name" value="galE"/>
    <property type="match status" value="1"/>
</dbReference>
<dbReference type="EMBL" id="JAPDDS010000007">
    <property type="protein sequence ID" value="MCW1885891.1"/>
    <property type="molecule type" value="Genomic_DNA"/>
</dbReference>
<organism evidence="12 13">
    <name type="scientific">Luteolibacter flavescens</name>
    <dbReference type="NCBI Taxonomy" id="1859460"/>
    <lineage>
        <taxon>Bacteria</taxon>
        <taxon>Pseudomonadati</taxon>
        <taxon>Verrucomicrobiota</taxon>
        <taxon>Verrucomicrobiia</taxon>
        <taxon>Verrucomicrobiales</taxon>
        <taxon>Verrucomicrobiaceae</taxon>
        <taxon>Luteolibacter</taxon>
    </lineage>
</organism>
<dbReference type="Gene3D" id="3.90.25.10">
    <property type="entry name" value="UDP-galactose 4-epimerase, domain 1"/>
    <property type="match status" value="1"/>
</dbReference>
<comment type="pathway">
    <text evidence="3 10">Carbohydrate metabolism; galactose metabolism.</text>
</comment>
<evidence type="ECO:0000256" key="5">
    <source>
        <dbReference type="ARBA" id="ARBA00013189"/>
    </source>
</evidence>
<comment type="subunit">
    <text evidence="10">Homodimer.</text>
</comment>
<keyword evidence="8 10" id="KW-0413">Isomerase</keyword>
<proteinExistence type="inferred from homology"/>
<accession>A0ABT3FRN3</accession>
<dbReference type="RefSeq" id="WP_264501848.1">
    <property type="nucleotide sequence ID" value="NZ_JAPDDS010000007.1"/>
</dbReference>
<evidence type="ECO:0000256" key="9">
    <source>
        <dbReference type="ARBA" id="ARBA00023277"/>
    </source>
</evidence>
<keyword evidence="13" id="KW-1185">Reference proteome</keyword>
<comment type="caution">
    <text evidence="12">The sequence shown here is derived from an EMBL/GenBank/DDBJ whole genome shotgun (WGS) entry which is preliminary data.</text>
</comment>
<dbReference type="GO" id="GO:0003978">
    <property type="term" value="F:UDP-glucose 4-epimerase activity"/>
    <property type="evidence" value="ECO:0007669"/>
    <property type="project" value="UniProtKB-EC"/>
</dbReference>
<evidence type="ECO:0000313" key="12">
    <source>
        <dbReference type="EMBL" id="MCW1885891.1"/>
    </source>
</evidence>
<comment type="catalytic activity">
    <reaction evidence="1 10">
        <text>UDP-alpha-D-glucose = UDP-alpha-D-galactose</text>
        <dbReference type="Rhea" id="RHEA:22168"/>
        <dbReference type="ChEBI" id="CHEBI:58885"/>
        <dbReference type="ChEBI" id="CHEBI:66914"/>
        <dbReference type="EC" id="5.1.3.2"/>
    </reaction>
</comment>
<evidence type="ECO:0000256" key="6">
    <source>
        <dbReference type="ARBA" id="ARBA00018569"/>
    </source>
</evidence>
<name>A0ABT3FRN3_9BACT</name>
<feature type="domain" description="NAD-dependent epimerase/dehydratase" evidence="11">
    <location>
        <begin position="5"/>
        <end position="255"/>
    </location>
</feature>
<evidence type="ECO:0000256" key="1">
    <source>
        <dbReference type="ARBA" id="ARBA00000083"/>
    </source>
</evidence>
<dbReference type="InterPro" id="IPR001509">
    <property type="entry name" value="Epimerase_deHydtase"/>
</dbReference>
<dbReference type="InterPro" id="IPR005886">
    <property type="entry name" value="UDP_G4E"/>
</dbReference>
<dbReference type="SUPFAM" id="SSF51735">
    <property type="entry name" value="NAD(P)-binding Rossmann-fold domains"/>
    <property type="match status" value="1"/>
</dbReference>
<reference evidence="12 13" key="1">
    <citation type="submission" date="2022-10" db="EMBL/GenBank/DDBJ databases">
        <title>Luteolibacter flavescens strain MCCC 1K03193, whole genome shotgun sequencing project.</title>
        <authorList>
            <person name="Zhao G."/>
            <person name="Shen L."/>
        </authorList>
    </citation>
    <scope>NUCLEOTIDE SEQUENCE [LARGE SCALE GENOMIC DNA]</scope>
    <source>
        <strain evidence="12 13">MCCC 1K03193</strain>
    </source>
</reference>
<evidence type="ECO:0000256" key="3">
    <source>
        <dbReference type="ARBA" id="ARBA00004947"/>
    </source>
</evidence>
<dbReference type="InterPro" id="IPR036291">
    <property type="entry name" value="NAD(P)-bd_dom_sf"/>
</dbReference>
<dbReference type="PANTHER" id="PTHR43725">
    <property type="entry name" value="UDP-GLUCOSE 4-EPIMERASE"/>
    <property type="match status" value="1"/>
</dbReference>
<evidence type="ECO:0000256" key="4">
    <source>
        <dbReference type="ARBA" id="ARBA00007637"/>
    </source>
</evidence>
<comment type="cofactor">
    <cofactor evidence="2 10">
        <name>NAD(+)</name>
        <dbReference type="ChEBI" id="CHEBI:57540"/>
    </cofactor>
</comment>
<gene>
    <name evidence="12" type="primary">galE</name>
    <name evidence="12" type="ORF">OKA04_14220</name>
</gene>
<dbReference type="CDD" id="cd05247">
    <property type="entry name" value="UDP_G4E_1_SDR_e"/>
    <property type="match status" value="1"/>
</dbReference>
<keyword evidence="9 10" id="KW-0119">Carbohydrate metabolism</keyword>
<evidence type="ECO:0000256" key="10">
    <source>
        <dbReference type="RuleBase" id="RU366046"/>
    </source>
</evidence>
<dbReference type="Pfam" id="PF01370">
    <property type="entry name" value="Epimerase"/>
    <property type="match status" value="1"/>
</dbReference>
<evidence type="ECO:0000256" key="7">
    <source>
        <dbReference type="ARBA" id="ARBA00023027"/>
    </source>
</evidence>
<protein>
    <recommendedName>
        <fullName evidence="6 10">UDP-glucose 4-epimerase</fullName>
        <ecNumber evidence="5 10">5.1.3.2</ecNumber>
    </recommendedName>
</protein>
<evidence type="ECO:0000259" key="11">
    <source>
        <dbReference type="Pfam" id="PF01370"/>
    </source>
</evidence>
<keyword evidence="7 10" id="KW-0520">NAD</keyword>
<dbReference type="Proteomes" id="UP001207930">
    <property type="component" value="Unassembled WGS sequence"/>
</dbReference>
<sequence length="333" mass="35809">MSAPVLVTGGAGYIGSHTVRLLASQGRKVVVLDNMVYGHPEAIVDESVELVVGDVGDRALLTELFAKHGFGAVVHFAAYAYVGESVTDPLKYYRNNTAEPLTLLEVMQAHGCKSFVFSSTCATYGVPETIPISESNPQNPINPYGRSKLMLEWVLADCDRGWGLKSVCLRYFNASGCAEDGVIGEDHNPETHLIPRVLMAVTGEIPHVDVFGTDYPTPDGTGVRDYIHVADLASAHSKAIDHLAAGGDSVRCNLGTGVGVSVKEIISAVEEITGKTVPVQYGPRRAGDPPQLLADPSLAKEVLGWEAKHHDVRDMVRSAWAWMDGPRKGRYAS</sequence>
<evidence type="ECO:0000256" key="8">
    <source>
        <dbReference type="ARBA" id="ARBA00023235"/>
    </source>
</evidence>
<comment type="similarity">
    <text evidence="4 10">Belongs to the NAD(P)-dependent epimerase/dehydratase family.</text>
</comment>